<dbReference type="SUPFAM" id="SSF49899">
    <property type="entry name" value="Concanavalin A-like lectins/glucanases"/>
    <property type="match status" value="1"/>
</dbReference>
<keyword evidence="2" id="KW-0378">Hydrolase</keyword>
<keyword evidence="4" id="KW-0119">Carbohydrate metabolism</keyword>
<reference evidence="7 8" key="1">
    <citation type="submission" date="2016-02" db="EMBL/GenBank/DDBJ databases">
        <title>Genome analysis of coral dinoflagellate symbionts highlights evolutionary adaptations to a symbiotic lifestyle.</title>
        <authorList>
            <person name="Aranda M."/>
            <person name="Li Y."/>
            <person name="Liew Y.J."/>
            <person name="Baumgarten S."/>
            <person name="Simakov O."/>
            <person name="Wilson M."/>
            <person name="Piel J."/>
            <person name="Ashoor H."/>
            <person name="Bougouffa S."/>
            <person name="Bajic V.B."/>
            <person name="Ryu T."/>
            <person name="Ravasi T."/>
            <person name="Bayer T."/>
            <person name="Micklem G."/>
            <person name="Kim H."/>
            <person name="Bhak J."/>
            <person name="Lajeunesse T.C."/>
            <person name="Voolstra C.R."/>
        </authorList>
    </citation>
    <scope>NUCLEOTIDE SEQUENCE [LARGE SCALE GENOMIC DNA]</scope>
    <source>
        <strain evidence="7 8">CCMP2467</strain>
    </source>
</reference>
<protein>
    <submittedName>
        <fullName evidence="7">Exoglucanase 1</fullName>
    </submittedName>
</protein>
<dbReference type="AlphaFoldDB" id="A0A1Q9EP71"/>
<dbReference type="InterPro" id="IPR037019">
    <property type="entry name" value="Glyco_hydro_7_sf"/>
</dbReference>
<proteinExistence type="inferred from homology"/>
<evidence type="ECO:0000256" key="5">
    <source>
        <dbReference type="ARBA" id="ARBA00023295"/>
    </source>
</evidence>
<evidence type="ECO:0000313" key="8">
    <source>
        <dbReference type="Proteomes" id="UP000186817"/>
    </source>
</evidence>
<dbReference type="GO" id="GO:0030245">
    <property type="term" value="P:cellulose catabolic process"/>
    <property type="evidence" value="ECO:0007669"/>
    <property type="project" value="UniProtKB-KW"/>
</dbReference>
<dbReference type="GO" id="GO:0004553">
    <property type="term" value="F:hydrolase activity, hydrolyzing O-glycosyl compounds"/>
    <property type="evidence" value="ECO:0007669"/>
    <property type="project" value="InterPro"/>
</dbReference>
<dbReference type="Pfam" id="PF00840">
    <property type="entry name" value="Glyco_hydro_7"/>
    <property type="match status" value="1"/>
</dbReference>
<dbReference type="EMBL" id="LSRX01000101">
    <property type="protein sequence ID" value="OLQ09220.1"/>
    <property type="molecule type" value="Genomic_DNA"/>
</dbReference>
<comment type="caution">
    <text evidence="7">The sequence shown here is derived from an EMBL/GenBank/DDBJ whole genome shotgun (WGS) entry which is preliminary data.</text>
</comment>
<keyword evidence="8" id="KW-1185">Reference proteome</keyword>
<sequence>MPGSLPFSDLVQGLLQPCRLAFLDLKANNMATAYTPHPCNIDVPGQYVCEGTDCGDNDSGERYDGLQP</sequence>
<keyword evidence="5" id="KW-0326">Glycosidase</keyword>
<evidence type="ECO:0000256" key="6">
    <source>
        <dbReference type="ARBA" id="ARBA00023326"/>
    </source>
</evidence>
<evidence type="ECO:0000256" key="4">
    <source>
        <dbReference type="ARBA" id="ARBA00023277"/>
    </source>
</evidence>
<comment type="similarity">
    <text evidence="1">Belongs to the glycosyl hydrolase 7 (cellulase C) family.</text>
</comment>
<name>A0A1Q9EP71_SYMMI</name>
<evidence type="ECO:0000313" key="7">
    <source>
        <dbReference type="EMBL" id="OLQ09220.1"/>
    </source>
</evidence>
<organism evidence="7 8">
    <name type="scientific">Symbiodinium microadriaticum</name>
    <name type="common">Dinoflagellate</name>
    <name type="synonym">Zooxanthella microadriatica</name>
    <dbReference type="NCBI Taxonomy" id="2951"/>
    <lineage>
        <taxon>Eukaryota</taxon>
        <taxon>Sar</taxon>
        <taxon>Alveolata</taxon>
        <taxon>Dinophyceae</taxon>
        <taxon>Suessiales</taxon>
        <taxon>Symbiodiniaceae</taxon>
        <taxon>Symbiodinium</taxon>
    </lineage>
</organism>
<dbReference type="InterPro" id="IPR001722">
    <property type="entry name" value="Glyco_hydro_7"/>
</dbReference>
<keyword evidence="3" id="KW-0136">Cellulose degradation</keyword>
<evidence type="ECO:0000256" key="2">
    <source>
        <dbReference type="ARBA" id="ARBA00022801"/>
    </source>
</evidence>
<dbReference type="Proteomes" id="UP000186817">
    <property type="component" value="Unassembled WGS sequence"/>
</dbReference>
<evidence type="ECO:0000256" key="1">
    <source>
        <dbReference type="ARBA" id="ARBA00006044"/>
    </source>
</evidence>
<accession>A0A1Q9EP71</accession>
<gene>
    <name evidence="7" type="primary">CBH-1</name>
    <name evidence="7" type="ORF">AK812_SmicGene7194</name>
</gene>
<dbReference type="Gene3D" id="2.70.100.10">
    <property type="entry name" value="Glycoside hydrolase, family 7, domain"/>
    <property type="match status" value="1"/>
</dbReference>
<keyword evidence="6" id="KW-0624">Polysaccharide degradation</keyword>
<evidence type="ECO:0000256" key="3">
    <source>
        <dbReference type="ARBA" id="ARBA00023001"/>
    </source>
</evidence>
<dbReference type="InterPro" id="IPR013320">
    <property type="entry name" value="ConA-like_dom_sf"/>
</dbReference>